<evidence type="ECO:0000256" key="5">
    <source>
        <dbReference type="ARBA" id="ARBA00022827"/>
    </source>
</evidence>
<protein>
    <submittedName>
        <fullName evidence="9">Glycerol-3-phosphate dehydrogenase</fullName>
    </submittedName>
</protein>
<dbReference type="InterPro" id="IPR036188">
    <property type="entry name" value="FAD/NAD-bd_sf"/>
</dbReference>
<evidence type="ECO:0000259" key="7">
    <source>
        <dbReference type="Pfam" id="PF01266"/>
    </source>
</evidence>
<keyword evidence="6" id="KW-0560">Oxidoreductase</keyword>
<dbReference type="InterPro" id="IPR031656">
    <property type="entry name" value="DAO_C"/>
</dbReference>
<evidence type="ECO:0000256" key="3">
    <source>
        <dbReference type="ARBA" id="ARBA00022630"/>
    </source>
</evidence>
<dbReference type="GO" id="GO:0006071">
    <property type="term" value="P:glycerol metabolic process"/>
    <property type="evidence" value="ECO:0007669"/>
    <property type="project" value="UniProtKB-KW"/>
</dbReference>
<keyword evidence="4" id="KW-0319">Glycerol metabolism</keyword>
<evidence type="ECO:0000313" key="10">
    <source>
        <dbReference type="Proteomes" id="UP000009047"/>
    </source>
</evidence>
<dbReference type="InterPro" id="IPR038299">
    <property type="entry name" value="DAO_C_sf"/>
</dbReference>
<keyword evidence="5" id="KW-0274">FAD</keyword>
<dbReference type="PANTHER" id="PTHR11985">
    <property type="entry name" value="GLYCEROL-3-PHOSPHATE DEHYDROGENASE"/>
    <property type="match status" value="1"/>
</dbReference>
<dbReference type="Gene3D" id="3.30.9.10">
    <property type="entry name" value="D-Amino Acid Oxidase, subunit A, domain 2"/>
    <property type="match status" value="1"/>
</dbReference>
<dbReference type="eggNOG" id="COG0578">
    <property type="taxonomic scope" value="Bacteria"/>
</dbReference>
<keyword evidence="3" id="KW-0285">Flavoprotein</keyword>
<dbReference type="GO" id="GO:0004368">
    <property type="term" value="F:glycerol-3-phosphate dehydrogenase (quinone) activity"/>
    <property type="evidence" value="ECO:0007669"/>
    <property type="project" value="InterPro"/>
</dbReference>
<feature type="domain" description="Alpha-glycerophosphate oxidase C-terminal" evidence="8">
    <location>
        <begin position="402"/>
        <end position="524"/>
    </location>
</feature>
<dbReference type="RefSeq" id="WP_013259802.1">
    <property type="nucleotide sequence ID" value="NC_014365.1"/>
</dbReference>
<evidence type="ECO:0000256" key="4">
    <source>
        <dbReference type="ARBA" id="ARBA00022798"/>
    </source>
</evidence>
<feature type="domain" description="FAD dependent oxidoreductase" evidence="7">
    <location>
        <begin position="14"/>
        <end position="345"/>
    </location>
</feature>
<comment type="similarity">
    <text evidence="2">Belongs to the FAD-dependent glycerol-3-phosphate dehydrogenase family.</text>
</comment>
<keyword evidence="10" id="KW-1185">Reference proteome</keyword>
<evidence type="ECO:0000256" key="2">
    <source>
        <dbReference type="ARBA" id="ARBA00007330"/>
    </source>
</evidence>
<sequence length="540" mass="59400">MQRFIERYDGRNYDVIIVGGGVTGAAIAYEAASRGLAVALIEKRDFGWATSAATSKMIHGGLRYLYYGELGLVRESLQERRILENIAPNYVYPLPILAPLYKSSWTVRAGLALYDLIAYDKKWTWDKDKRLPNHRMVAVDELMQMAPHVRPQGLESAALYYDCQSSFPERLTLAFVRSAVAMGAHVANHAQALDAICPLERRVGGVKARDLLSGAEIDLRGSLVVNCGGPWADLILQPGCAAEASPRIRRSEGIHFITPKLKSSWGVVLWTDDGRHLFVLPWRGHTLVGTTDKEYNGDPDNYRVTKQSVEELLATLNSCYGDGKLAYEDIVFAYGGLRPLVEDHVEGTYQASRRYEIHDNAAEGVEGLITIEGGKYTTSRNLAEKAMKVIGRKLGRDLPPSATAGKPLNGCEMRGVESFVAEMKNLHADFPADTVEVMARNYGAQCGQVLELARAEPELARRSAFDGEIMAGVAFAVRHEMARTLADAVLRRTGLGALGQPAPGVLEQAADICAAELGWSAEKRQREIDDVNGWLRLPID</sequence>
<gene>
    <name evidence="9" type="ordered locus">Deba_3012</name>
</gene>
<dbReference type="InterPro" id="IPR006076">
    <property type="entry name" value="FAD-dep_OxRdtase"/>
</dbReference>
<evidence type="ECO:0000259" key="8">
    <source>
        <dbReference type="Pfam" id="PF16901"/>
    </source>
</evidence>
<accession>E1QLD0</accession>
<dbReference type="Pfam" id="PF01266">
    <property type="entry name" value="DAO"/>
    <property type="match status" value="1"/>
</dbReference>
<reference evidence="9 10" key="1">
    <citation type="journal article" date="2010" name="Stand. Genomic Sci.">
        <title>Complete genome sequence of Desulfarculus baarsii type strain (2st14).</title>
        <authorList>
            <person name="Sun H."/>
            <person name="Spring S."/>
            <person name="Lapidus A."/>
            <person name="Davenport K."/>
            <person name="Del Rio T.G."/>
            <person name="Tice H."/>
            <person name="Nolan M."/>
            <person name="Copeland A."/>
            <person name="Cheng J.F."/>
            <person name="Lucas S."/>
            <person name="Tapia R."/>
            <person name="Goodwin L."/>
            <person name="Pitluck S."/>
            <person name="Ivanova N."/>
            <person name="Pagani I."/>
            <person name="Mavromatis K."/>
            <person name="Ovchinnikova G."/>
            <person name="Pati A."/>
            <person name="Chen A."/>
            <person name="Palaniappan K."/>
            <person name="Hauser L."/>
            <person name="Chang Y.J."/>
            <person name="Jeffries C.D."/>
            <person name="Detter J.C."/>
            <person name="Han C."/>
            <person name="Rohde M."/>
            <person name="Brambilla E."/>
            <person name="Goker M."/>
            <person name="Woyke T."/>
            <person name="Bristow J."/>
            <person name="Eisen J.A."/>
            <person name="Markowitz V."/>
            <person name="Hugenholtz P."/>
            <person name="Kyrpides N.C."/>
            <person name="Klenk H.P."/>
            <person name="Land M."/>
        </authorList>
    </citation>
    <scope>NUCLEOTIDE SEQUENCE [LARGE SCALE GENOMIC DNA]</scope>
    <source>
        <strain evidence="10">ATCC 33931 / DSM 2075 / LMG 7858 / VKM B-1802 / 2st14</strain>
    </source>
</reference>
<dbReference type="PANTHER" id="PTHR11985:SF35">
    <property type="entry name" value="ANAEROBIC GLYCEROL-3-PHOSPHATE DEHYDROGENASE SUBUNIT A"/>
    <property type="match status" value="1"/>
</dbReference>
<dbReference type="STRING" id="644282.Deba_3012"/>
<dbReference type="HOGENOM" id="CLU_015740_5_1_7"/>
<dbReference type="OrthoDB" id="9766796at2"/>
<organism evidence="9 10">
    <name type="scientific">Desulfarculus baarsii (strain ATCC 33931 / DSM 2075 / LMG 7858 / VKM B-1802 / 2st14)</name>
    <dbReference type="NCBI Taxonomy" id="644282"/>
    <lineage>
        <taxon>Bacteria</taxon>
        <taxon>Pseudomonadati</taxon>
        <taxon>Thermodesulfobacteriota</taxon>
        <taxon>Desulfarculia</taxon>
        <taxon>Desulfarculales</taxon>
        <taxon>Desulfarculaceae</taxon>
        <taxon>Desulfarculus</taxon>
    </lineage>
</organism>
<dbReference type="EMBL" id="CP002085">
    <property type="protein sequence ID" value="ADK86365.1"/>
    <property type="molecule type" value="Genomic_DNA"/>
</dbReference>
<comment type="cofactor">
    <cofactor evidence="1">
        <name>FAD</name>
        <dbReference type="ChEBI" id="CHEBI:57692"/>
    </cofactor>
</comment>
<dbReference type="Gene3D" id="1.10.8.870">
    <property type="entry name" value="Alpha-glycerophosphate oxidase, cap domain"/>
    <property type="match status" value="1"/>
</dbReference>
<proteinExistence type="inferred from homology"/>
<name>E1QLD0_DESB2</name>
<dbReference type="Proteomes" id="UP000009047">
    <property type="component" value="Chromosome"/>
</dbReference>
<dbReference type="Gene3D" id="3.50.50.60">
    <property type="entry name" value="FAD/NAD(P)-binding domain"/>
    <property type="match status" value="1"/>
</dbReference>
<dbReference type="SUPFAM" id="SSF51905">
    <property type="entry name" value="FAD/NAD(P)-binding domain"/>
    <property type="match status" value="1"/>
</dbReference>
<dbReference type="KEGG" id="dbr:Deba_3012"/>
<dbReference type="AlphaFoldDB" id="E1QLD0"/>
<dbReference type="SUPFAM" id="SSF54373">
    <property type="entry name" value="FAD-linked reductases, C-terminal domain"/>
    <property type="match status" value="1"/>
</dbReference>
<evidence type="ECO:0000256" key="1">
    <source>
        <dbReference type="ARBA" id="ARBA00001974"/>
    </source>
</evidence>
<dbReference type="Pfam" id="PF16901">
    <property type="entry name" value="DAO_C"/>
    <property type="match status" value="1"/>
</dbReference>
<dbReference type="PRINTS" id="PR01001">
    <property type="entry name" value="FADG3PDH"/>
</dbReference>
<evidence type="ECO:0000313" key="9">
    <source>
        <dbReference type="EMBL" id="ADK86365.1"/>
    </source>
</evidence>
<dbReference type="GO" id="GO:0046168">
    <property type="term" value="P:glycerol-3-phosphate catabolic process"/>
    <property type="evidence" value="ECO:0007669"/>
    <property type="project" value="TreeGrafter"/>
</dbReference>
<dbReference type="InterPro" id="IPR000447">
    <property type="entry name" value="G3P_DH_FAD-dep"/>
</dbReference>
<evidence type="ECO:0000256" key="6">
    <source>
        <dbReference type="ARBA" id="ARBA00023002"/>
    </source>
</evidence>